<name>V9KTP3_CALMI</name>
<dbReference type="InterPro" id="IPR041404">
    <property type="entry name" value="DUF5588"/>
</dbReference>
<evidence type="ECO:0000313" key="1">
    <source>
        <dbReference type="EMBL" id="AFP01585.1"/>
    </source>
</evidence>
<proteinExistence type="evidence at transcript level"/>
<accession>V9KTP3</accession>
<dbReference type="Pfam" id="PF17826">
    <property type="entry name" value="DUF5588"/>
    <property type="match status" value="1"/>
</dbReference>
<feature type="non-terminal residue" evidence="1">
    <location>
        <position position="1"/>
    </location>
</feature>
<dbReference type="EMBL" id="JW869067">
    <property type="protein sequence ID" value="AFP01585.1"/>
    <property type="molecule type" value="mRNA"/>
</dbReference>
<dbReference type="Gene3D" id="1.25.40.10">
    <property type="entry name" value="Tetratricopeptide repeat domain"/>
    <property type="match status" value="1"/>
</dbReference>
<sequence length="436" mass="48189">GRGCAVGGAGGGVWAGLWSGSRVGMESSFAAFDDSLFAGIPERRPEPGPGLYQARLCGPEWFSAEICTDDDVEKLTALKFRGDLAFRRQQYQKALCEYTSSLALVPETNIGLRRDLLEARARCLCFLSREEEALEIAQELRLEVTNTDHLTALLNLLILIYQSAGCLTKELSCLQELVSLHPFNPWSWKKLAATYLRLVQGISSPVGLTVLTHKNVLCTKQKSIGVTSTETEISKASSQGCTRSKLLSESHIGQRDCASLLEEENGNLAADCTKRPQGAENSSCFLSGGADHVECSSETRVNLDDLWLFTCSSLVRARLLLQMVKPQQSSFVLERNLNAQEEIAQEVFNLGLREEALSALTEVMGDDLSMDRFKNDDAENERLAALPNSSMTTGAIMESYPDFEERWFTKLKSLNLLLFQPKTKADIPEKKLGRET</sequence>
<dbReference type="SUPFAM" id="SSF48452">
    <property type="entry name" value="TPR-like"/>
    <property type="match status" value="1"/>
</dbReference>
<dbReference type="AlphaFoldDB" id="V9KTP3"/>
<dbReference type="PANTHER" id="PTHR31919">
    <property type="entry name" value="ZINC FINGERS AND HOMEOBOXES PROTEIN 1, ISOFORM 2"/>
    <property type="match status" value="1"/>
</dbReference>
<organism evidence="1">
    <name type="scientific">Callorhinchus milii</name>
    <name type="common">Ghost shark</name>
    <dbReference type="NCBI Taxonomy" id="7868"/>
    <lineage>
        <taxon>Eukaryota</taxon>
        <taxon>Metazoa</taxon>
        <taxon>Chordata</taxon>
        <taxon>Craniata</taxon>
        <taxon>Vertebrata</taxon>
        <taxon>Chondrichthyes</taxon>
        <taxon>Holocephali</taxon>
        <taxon>Chimaeriformes</taxon>
        <taxon>Callorhinchidae</taxon>
        <taxon>Callorhinchus</taxon>
    </lineage>
</organism>
<dbReference type="PANTHER" id="PTHR31919:SF1">
    <property type="entry name" value="ZINC FINGERS AND HOMEOBOXES PROTEIN 1, ISOFORM 2"/>
    <property type="match status" value="1"/>
</dbReference>
<dbReference type="InterPro" id="IPR011990">
    <property type="entry name" value="TPR-like_helical_dom_sf"/>
</dbReference>
<reference evidence="1" key="1">
    <citation type="journal article" date="2014" name="Nature">
        <title>Elephant shark genome provides unique insights into gnathostome evolution.</title>
        <authorList>
            <consortium name="International Elephant Shark Genome Sequencing Consortium"/>
            <person name="Venkatesh B."/>
            <person name="Lee A.P."/>
            <person name="Ravi V."/>
            <person name="Maurya A.K."/>
            <person name="Lian M.M."/>
            <person name="Swann J.B."/>
            <person name="Ohta Y."/>
            <person name="Flajnik M.F."/>
            <person name="Sutoh Y."/>
            <person name="Kasahara M."/>
            <person name="Hoon S."/>
            <person name="Gangu V."/>
            <person name="Roy S.W."/>
            <person name="Irimia M."/>
            <person name="Korzh V."/>
            <person name="Kondrychyn I."/>
            <person name="Lim Z.W."/>
            <person name="Tay B.H."/>
            <person name="Tohari S."/>
            <person name="Kong K.W."/>
            <person name="Ho S."/>
            <person name="Lorente-Galdos B."/>
            <person name="Quilez J."/>
            <person name="Marques-Bonet T."/>
            <person name="Raney B.J."/>
            <person name="Ingham P.W."/>
            <person name="Tay A."/>
            <person name="Hillier L.W."/>
            <person name="Minx P."/>
            <person name="Boehm T."/>
            <person name="Wilson R.K."/>
            <person name="Brenner S."/>
            <person name="Warren W.C."/>
        </authorList>
    </citation>
    <scope>NUCLEOTIDE SEQUENCE</scope>
    <source>
        <tissue evidence="1">Ovary</tissue>
    </source>
</reference>
<protein>
    <submittedName>
        <fullName evidence="1">Uncharacterized protein</fullName>
    </submittedName>
</protein>